<dbReference type="InterPro" id="IPR003740">
    <property type="entry name" value="YitT"/>
</dbReference>
<dbReference type="InterPro" id="IPR019264">
    <property type="entry name" value="DUF2179"/>
</dbReference>
<dbReference type="HOGENOM" id="CLU_063199_1_1_7"/>
<dbReference type="OrthoDB" id="5401948at2"/>
<keyword evidence="5 6" id="KW-0472">Membrane</keyword>
<dbReference type="PANTHER" id="PTHR33545">
    <property type="entry name" value="UPF0750 MEMBRANE PROTEIN YITT-RELATED"/>
    <property type="match status" value="1"/>
</dbReference>
<gene>
    <name evidence="8" type="ordered locus">Daes_2705</name>
</gene>
<evidence type="ECO:0000256" key="3">
    <source>
        <dbReference type="ARBA" id="ARBA00022692"/>
    </source>
</evidence>
<dbReference type="PIRSF" id="PIRSF006483">
    <property type="entry name" value="Membrane_protein_YitT"/>
    <property type="match status" value="1"/>
</dbReference>
<dbReference type="Proteomes" id="UP000002191">
    <property type="component" value="Chromosome"/>
</dbReference>
<feature type="transmembrane region" description="Helical" evidence="6">
    <location>
        <begin position="23"/>
        <end position="41"/>
    </location>
</feature>
<dbReference type="InterPro" id="IPR015867">
    <property type="entry name" value="N-reg_PII/ATP_PRibTrfase_C"/>
</dbReference>
<evidence type="ECO:0000256" key="6">
    <source>
        <dbReference type="SAM" id="Phobius"/>
    </source>
</evidence>
<dbReference type="EMBL" id="CP002431">
    <property type="protein sequence ID" value="ADU63701.1"/>
    <property type="molecule type" value="Genomic_DNA"/>
</dbReference>
<feature type="transmembrane region" description="Helical" evidence="6">
    <location>
        <begin position="187"/>
        <end position="206"/>
    </location>
</feature>
<comment type="subcellular location">
    <subcellularLocation>
        <location evidence="1">Cell membrane</location>
        <topology evidence="1">Multi-pass membrane protein</topology>
    </subcellularLocation>
</comment>
<evidence type="ECO:0000256" key="2">
    <source>
        <dbReference type="ARBA" id="ARBA00022475"/>
    </source>
</evidence>
<feature type="transmembrane region" description="Helical" evidence="6">
    <location>
        <begin position="160"/>
        <end position="181"/>
    </location>
</feature>
<keyword evidence="9" id="KW-1185">Reference proteome</keyword>
<dbReference type="KEGG" id="das:Daes_2705"/>
<keyword evidence="4 6" id="KW-1133">Transmembrane helix</keyword>
<accession>E6VWT9</accession>
<sequence>MSDAATSRLGKGPSFRMDFSYSLWWNLLLITVGALLVAVGIKSLAVPHEFIPGGLFGLATLIYYTTGTLNPGWIYLLLNVPLFVFAWVKVSRRFFWYSAYATAATTLFYELATIPIQVENQLYASVACGVISGFGAGIVLRSLGSNGGLDVIAVYLFQRFNIGIGKVYLGFNAALFSLSLFRLPLDLIIASLILVFITAVMVDNTLSMFNQRKVVFIISSHADAISHDILHSLRQSATFLRGFGAYSRQEKNVLMTVVNNVQLKKLEEITFSHDENALFIVENTFSVLGSSFSKRKIY</sequence>
<dbReference type="Gene3D" id="3.30.70.120">
    <property type="match status" value="1"/>
</dbReference>
<proteinExistence type="predicted"/>
<keyword evidence="3 6" id="KW-0812">Transmembrane</keyword>
<feature type="transmembrane region" description="Helical" evidence="6">
    <location>
        <begin position="72"/>
        <end position="88"/>
    </location>
</feature>
<evidence type="ECO:0000259" key="7">
    <source>
        <dbReference type="Pfam" id="PF10035"/>
    </source>
</evidence>
<dbReference type="GO" id="GO:0005886">
    <property type="term" value="C:plasma membrane"/>
    <property type="evidence" value="ECO:0007669"/>
    <property type="project" value="UniProtKB-SubCell"/>
</dbReference>
<dbReference type="Pfam" id="PF02588">
    <property type="entry name" value="YitT_membrane"/>
    <property type="match status" value="1"/>
</dbReference>
<name>E6VWT9_PSEA9</name>
<feature type="domain" description="DUF2179" evidence="7">
    <location>
        <begin position="236"/>
        <end position="289"/>
    </location>
</feature>
<evidence type="ECO:0000256" key="5">
    <source>
        <dbReference type="ARBA" id="ARBA00023136"/>
    </source>
</evidence>
<dbReference type="CDD" id="cd16380">
    <property type="entry name" value="YitT_C"/>
    <property type="match status" value="1"/>
</dbReference>
<reference evidence="8 9" key="2">
    <citation type="journal article" date="2014" name="Genome Announc.">
        <title>Complete Genome Sequence of the Subsurface, Mesophilic Sulfate-Reducing Bacterium Desulfovibrio aespoeensis Aspo-2.</title>
        <authorList>
            <person name="Pedersen K."/>
            <person name="Bengtsson A."/>
            <person name="Edlund J."/>
            <person name="Rabe L."/>
            <person name="Hazen T."/>
            <person name="Chakraborty R."/>
            <person name="Goodwin L."/>
            <person name="Shapiro N."/>
        </authorList>
    </citation>
    <scope>NUCLEOTIDE SEQUENCE [LARGE SCALE GENOMIC DNA]</scope>
    <source>
        <strain evidence="9">ATCC 700646 / DSM 10631 / Aspo-2</strain>
    </source>
</reference>
<dbReference type="PANTHER" id="PTHR33545:SF5">
    <property type="entry name" value="UPF0750 MEMBRANE PROTEIN YITT"/>
    <property type="match status" value="1"/>
</dbReference>
<evidence type="ECO:0000313" key="8">
    <source>
        <dbReference type="EMBL" id="ADU63701.1"/>
    </source>
</evidence>
<reference evidence="9" key="1">
    <citation type="submission" date="2010-12" db="EMBL/GenBank/DDBJ databases">
        <title>Complete sequence of Desulfovibrio aespoeensis Aspo-2.</title>
        <authorList>
            <consortium name="US DOE Joint Genome Institute"/>
            <person name="Lucas S."/>
            <person name="Copeland A."/>
            <person name="Lapidus A."/>
            <person name="Cheng J.-F."/>
            <person name="Goodwin L."/>
            <person name="Pitluck S."/>
            <person name="Chertkov O."/>
            <person name="Misra M."/>
            <person name="Detter J.C."/>
            <person name="Han C."/>
            <person name="Tapia R."/>
            <person name="Land M."/>
            <person name="Hauser L."/>
            <person name="Kyrpides N."/>
            <person name="Ivanova N."/>
            <person name="Ovchinnikova G."/>
            <person name="Pedersen K."/>
            <person name="Jagevall S."/>
            <person name="Hazen T."/>
            <person name="Woyke T."/>
        </authorList>
    </citation>
    <scope>NUCLEOTIDE SEQUENCE [LARGE SCALE GENOMIC DNA]</scope>
    <source>
        <strain evidence="9">ATCC 700646 / DSM 10631 / Aspo-2</strain>
    </source>
</reference>
<evidence type="ECO:0000313" key="9">
    <source>
        <dbReference type="Proteomes" id="UP000002191"/>
    </source>
</evidence>
<keyword evidence="2" id="KW-1003">Cell membrane</keyword>
<dbReference type="RefSeq" id="WP_013515607.1">
    <property type="nucleotide sequence ID" value="NC_014844.1"/>
</dbReference>
<evidence type="ECO:0000256" key="1">
    <source>
        <dbReference type="ARBA" id="ARBA00004651"/>
    </source>
</evidence>
<dbReference type="eggNOG" id="COG1284">
    <property type="taxonomic scope" value="Bacteria"/>
</dbReference>
<protein>
    <recommendedName>
        <fullName evidence="7">DUF2179 domain-containing protein</fullName>
    </recommendedName>
</protein>
<organism evidence="8 9">
    <name type="scientific">Pseudodesulfovibrio aespoeensis (strain ATCC 700646 / DSM 10631 / Aspo-2)</name>
    <name type="common">Desulfovibrio aespoeensis</name>
    <dbReference type="NCBI Taxonomy" id="643562"/>
    <lineage>
        <taxon>Bacteria</taxon>
        <taxon>Pseudomonadati</taxon>
        <taxon>Thermodesulfobacteriota</taxon>
        <taxon>Desulfovibrionia</taxon>
        <taxon>Desulfovibrionales</taxon>
        <taxon>Desulfovibrionaceae</taxon>
    </lineage>
</organism>
<evidence type="ECO:0000256" key="4">
    <source>
        <dbReference type="ARBA" id="ARBA00022989"/>
    </source>
</evidence>
<feature type="transmembrane region" description="Helical" evidence="6">
    <location>
        <begin position="122"/>
        <end position="140"/>
    </location>
</feature>
<dbReference type="Pfam" id="PF10035">
    <property type="entry name" value="DUF2179"/>
    <property type="match status" value="1"/>
</dbReference>
<dbReference type="InterPro" id="IPR051461">
    <property type="entry name" value="UPF0750_membrane"/>
</dbReference>
<feature type="transmembrane region" description="Helical" evidence="6">
    <location>
        <begin position="95"/>
        <end position="116"/>
    </location>
</feature>
<dbReference type="AlphaFoldDB" id="E6VWT9"/>